<dbReference type="Proteomes" id="UP001530400">
    <property type="component" value="Unassembled WGS sequence"/>
</dbReference>
<feature type="domain" description="PDZ" evidence="7">
    <location>
        <begin position="190"/>
        <end position="307"/>
    </location>
</feature>
<proteinExistence type="inferred from homology"/>
<dbReference type="InterPro" id="IPR001478">
    <property type="entry name" value="PDZ"/>
</dbReference>
<evidence type="ECO:0000313" key="10">
    <source>
        <dbReference type="Proteomes" id="UP001530400"/>
    </source>
</evidence>
<evidence type="ECO:0000256" key="5">
    <source>
        <dbReference type="SAM" id="MobiDB-lite"/>
    </source>
</evidence>
<dbReference type="Pfam" id="PF03572">
    <property type="entry name" value="Peptidase_S41"/>
    <property type="match status" value="1"/>
</dbReference>
<keyword evidence="10" id="KW-1185">Reference proteome</keyword>
<reference evidence="9 10" key="1">
    <citation type="submission" date="2024-10" db="EMBL/GenBank/DDBJ databases">
        <title>Updated reference genomes for cyclostephanoid diatoms.</title>
        <authorList>
            <person name="Roberts W.R."/>
            <person name="Alverson A.J."/>
        </authorList>
    </citation>
    <scope>NUCLEOTIDE SEQUENCE [LARGE SCALE GENOMIC DNA]</scope>
    <source>
        <strain evidence="9 10">AJA010-31</strain>
    </source>
</reference>
<keyword evidence="6" id="KW-0732">Signal</keyword>
<name>A0ABD3MKE6_9STRA</name>
<dbReference type="GO" id="GO:0008236">
    <property type="term" value="F:serine-type peptidase activity"/>
    <property type="evidence" value="ECO:0007669"/>
    <property type="project" value="UniProtKB-KW"/>
</dbReference>
<accession>A0ABD3MKE6</accession>
<keyword evidence="3" id="KW-0378">Hydrolase</keyword>
<evidence type="ECO:0000259" key="8">
    <source>
        <dbReference type="SMART" id="SM00245"/>
    </source>
</evidence>
<evidence type="ECO:0000256" key="2">
    <source>
        <dbReference type="ARBA" id="ARBA00022670"/>
    </source>
</evidence>
<dbReference type="SMART" id="SM00245">
    <property type="entry name" value="TSPc"/>
    <property type="match status" value="1"/>
</dbReference>
<comment type="similarity">
    <text evidence="1">Belongs to the peptidase S41A family.</text>
</comment>
<dbReference type="PANTHER" id="PTHR32060:SF22">
    <property type="entry name" value="CARBOXYL-TERMINAL-PROCESSING PEPTIDASE 3, CHLOROPLASTIC"/>
    <property type="match status" value="1"/>
</dbReference>
<dbReference type="AlphaFoldDB" id="A0ABD3MKE6"/>
<feature type="signal peptide" evidence="6">
    <location>
        <begin position="1"/>
        <end position="21"/>
    </location>
</feature>
<dbReference type="CDD" id="cd07560">
    <property type="entry name" value="Peptidase_S41_CPP"/>
    <property type="match status" value="1"/>
</dbReference>
<dbReference type="InterPro" id="IPR005151">
    <property type="entry name" value="Tail-specific_protease"/>
</dbReference>
<gene>
    <name evidence="9" type="ORF">ACHAWO_007916</name>
</gene>
<dbReference type="EMBL" id="JALLPJ020001417">
    <property type="protein sequence ID" value="KAL3764545.1"/>
    <property type="molecule type" value="Genomic_DNA"/>
</dbReference>
<dbReference type="PANTHER" id="PTHR32060">
    <property type="entry name" value="TAIL-SPECIFIC PROTEASE"/>
    <property type="match status" value="1"/>
</dbReference>
<feature type="domain" description="Tail specific protease" evidence="8">
    <location>
        <begin position="313"/>
        <end position="540"/>
    </location>
</feature>
<comment type="caution">
    <text evidence="9">The sequence shown here is derived from an EMBL/GenBank/DDBJ whole genome shotgun (WGS) entry which is preliminary data.</text>
</comment>
<dbReference type="SUPFAM" id="SSF50156">
    <property type="entry name" value="PDZ domain-like"/>
    <property type="match status" value="1"/>
</dbReference>
<evidence type="ECO:0000256" key="4">
    <source>
        <dbReference type="ARBA" id="ARBA00022825"/>
    </source>
</evidence>
<evidence type="ECO:0008006" key="11">
    <source>
        <dbReference type="Google" id="ProtNLM"/>
    </source>
</evidence>
<dbReference type="SUPFAM" id="SSF52096">
    <property type="entry name" value="ClpP/crotonase"/>
    <property type="match status" value="1"/>
</dbReference>
<dbReference type="Pfam" id="PF17820">
    <property type="entry name" value="PDZ_6"/>
    <property type="match status" value="1"/>
</dbReference>
<feature type="chain" id="PRO_5044852965" description="PDZ domain-containing protein" evidence="6">
    <location>
        <begin position="22"/>
        <end position="771"/>
    </location>
</feature>
<evidence type="ECO:0000256" key="3">
    <source>
        <dbReference type="ARBA" id="ARBA00022801"/>
    </source>
</evidence>
<dbReference type="InterPro" id="IPR041489">
    <property type="entry name" value="PDZ_6"/>
</dbReference>
<sequence length="771" mass="84727">MPRQRVVAAAVLLAISSLCDGFAPSSTSLAMHRDMRKSALHFWNKKEEEAPAAQDDQDVEEKEENLIAKIAPTIKVALPSFILGGVATLSFLFGPILTDYYDAFEGSASTSNFYSTEPSSKVAKNNINQPVILFETILNDLNEAYVDDVDIQKLFETGVKAMTASLDPYTEFESRQEAIDLEESVSGVYGGVGLVIRGSTLTADAEDILLEPVSTDGEKSAKPPIVKNLEDEDRAALKRRKLKSMEDGIRVVSAFEGYAYDAGLRVGDKLLFVDNFEIKPTTTVEQVRNHLRGDPGTPVSITFQREGVGGVKNEPQTIEMQRTVVHIPDVKYYGFIGDPKDAIGYIDLSGFANDAGKEVRYAIRVLQHGASMIAKANGGEVKDEEGKISVDSIDTTKLKVRILFDPETNAHQGLILDLRGNPGGLLTSAVDVSTLLVPNGSDIVMAKGRGFPETLYRSKTEPVLNPSTRLAVLVNEQTASAAEIVTGAVQDLDVGVVVGKGRTFGKGLVQNVQDLPYQTALKYTVAKYYTPSGRCIQSTEYSEGGRGSNVLGASDEDEKVSKPYKSKKVADKDRSVFLTAHGREVRDGGGIEVDYKVEPQSSSPIEIILLSSGMYSDFAAEWSKNNVLTDNFKVDDKTYNEFQRFVEKKQKDGDIKLEVLYEQEMKELKKKLVASKFDAAARELEKLRSDIVADVKKDFKTYKSEIAEDLEQSILARYLPESMLIERGLKTDTQVAETAKLLKNTKQFDTVLARDRPTQSGDFKTASVFKP</sequence>
<dbReference type="SMART" id="SM00228">
    <property type="entry name" value="PDZ"/>
    <property type="match status" value="1"/>
</dbReference>
<evidence type="ECO:0000256" key="1">
    <source>
        <dbReference type="ARBA" id="ARBA00009179"/>
    </source>
</evidence>
<feature type="region of interest" description="Disordered" evidence="5">
    <location>
        <begin position="538"/>
        <end position="565"/>
    </location>
</feature>
<dbReference type="GO" id="GO:0006508">
    <property type="term" value="P:proteolysis"/>
    <property type="evidence" value="ECO:0007669"/>
    <property type="project" value="UniProtKB-KW"/>
</dbReference>
<evidence type="ECO:0000259" key="7">
    <source>
        <dbReference type="SMART" id="SM00228"/>
    </source>
</evidence>
<dbReference type="InterPro" id="IPR036034">
    <property type="entry name" value="PDZ_sf"/>
</dbReference>
<keyword evidence="4" id="KW-0720">Serine protease</keyword>
<organism evidence="9 10">
    <name type="scientific">Cyclotella atomus</name>
    <dbReference type="NCBI Taxonomy" id="382360"/>
    <lineage>
        <taxon>Eukaryota</taxon>
        <taxon>Sar</taxon>
        <taxon>Stramenopiles</taxon>
        <taxon>Ochrophyta</taxon>
        <taxon>Bacillariophyta</taxon>
        <taxon>Coscinodiscophyceae</taxon>
        <taxon>Thalassiosirophycidae</taxon>
        <taxon>Stephanodiscales</taxon>
        <taxon>Stephanodiscaceae</taxon>
        <taxon>Cyclotella</taxon>
    </lineage>
</organism>
<dbReference type="FunFam" id="2.30.42.10:FF:000369">
    <property type="entry name" value="WD domain, G-beta repeat, putative"/>
    <property type="match status" value="1"/>
</dbReference>
<dbReference type="Gene3D" id="3.90.226.10">
    <property type="entry name" value="2-enoyl-CoA Hydratase, Chain A, domain 1"/>
    <property type="match status" value="2"/>
</dbReference>
<evidence type="ECO:0000256" key="6">
    <source>
        <dbReference type="SAM" id="SignalP"/>
    </source>
</evidence>
<keyword evidence="2" id="KW-0645">Protease</keyword>
<evidence type="ECO:0000313" key="9">
    <source>
        <dbReference type="EMBL" id="KAL3764545.1"/>
    </source>
</evidence>
<protein>
    <recommendedName>
        <fullName evidence="11">PDZ domain-containing protein</fullName>
    </recommendedName>
</protein>
<dbReference type="Gene3D" id="2.30.42.10">
    <property type="match status" value="1"/>
</dbReference>
<dbReference type="InterPro" id="IPR004447">
    <property type="entry name" value="Peptidase_S41A"/>
</dbReference>
<dbReference type="InterPro" id="IPR029045">
    <property type="entry name" value="ClpP/crotonase-like_dom_sf"/>
</dbReference>
<dbReference type="Gene3D" id="3.30.750.44">
    <property type="match status" value="2"/>
</dbReference>